<keyword evidence="6" id="KW-0418">Kinase</keyword>
<evidence type="ECO:0000256" key="7">
    <source>
        <dbReference type="ARBA" id="ARBA00023012"/>
    </source>
</evidence>
<dbReference type="SUPFAM" id="SSF47384">
    <property type="entry name" value="Homodimeric domain of signal transducing histidine kinase"/>
    <property type="match status" value="1"/>
</dbReference>
<feature type="transmembrane region" description="Helical" evidence="9">
    <location>
        <begin position="142"/>
        <end position="168"/>
    </location>
</feature>
<dbReference type="InterPro" id="IPR003594">
    <property type="entry name" value="HATPase_dom"/>
</dbReference>
<dbReference type="InterPro" id="IPR005467">
    <property type="entry name" value="His_kinase_dom"/>
</dbReference>
<dbReference type="InterPro" id="IPR000014">
    <property type="entry name" value="PAS"/>
</dbReference>
<dbReference type="SMART" id="SM00388">
    <property type="entry name" value="HisKA"/>
    <property type="match status" value="1"/>
</dbReference>
<dbReference type="AlphaFoldDB" id="A0A9D1HKI7"/>
<dbReference type="FunFam" id="1.10.287.130:FF:000001">
    <property type="entry name" value="Two-component sensor histidine kinase"/>
    <property type="match status" value="1"/>
</dbReference>
<dbReference type="Gene3D" id="3.30.565.10">
    <property type="entry name" value="Histidine kinase-like ATPase, C-terminal domain"/>
    <property type="match status" value="1"/>
</dbReference>
<reference evidence="12" key="1">
    <citation type="submission" date="2020-10" db="EMBL/GenBank/DDBJ databases">
        <authorList>
            <person name="Gilroy R."/>
        </authorList>
    </citation>
    <scope>NUCLEOTIDE SEQUENCE</scope>
    <source>
        <strain evidence="12">2830</strain>
    </source>
</reference>
<comment type="caution">
    <text evidence="12">The sequence shown here is derived from an EMBL/GenBank/DDBJ whole genome shotgun (WGS) entry which is preliminary data.</text>
</comment>
<evidence type="ECO:0000256" key="6">
    <source>
        <dbReference type="ARBA" id="ARBA00022777"/>
    </source>
</evidence>
<evidence type="ECO:0000256" key="4">
    <source>
        <dbReference type="ARBA" id="ARBA00022553"/>
    </source>
</evidence>
<evidence type="ECO:0000256" key="8">
    <source>
        <dbReference type="ARBA" id="ARBA00023136"/>
    </source>
</evidence>
<comment type="catalytic activity">
    <reaction evidence="1">
        <text>ATP + protein L-histidine = ADP + protein N-phospho-L-histidine.</text>
        <dbReference type="EC" id="2.7.13.3"/>
    </reaction>
</comment>
<keyword evidence="9" id="KW-0812">Transmembrane</keyword>
<dbReference type="Pfam" id="PF00512">
    <property type="entry name" value="HisKA"/>
    <property type="match status" value="1"/>
</dbReference>
<dbReference type="PANTHER" id="PTHR45453">
    <property type="entry name" value="PHOSPHATE REGULON SENSOR PROTEIN PHOR"/>
    <property type="match status" value="1"/>
</dbReference>
<evidence type="ECO:0000313" key="13">
    <source>
        <dbReference type="Proteomes" id="UP000824124"/>
    </source>
</evidence>
<dbReference type="EC" id="2.7.13.3" evidence="3"/>
<dbReference type="PROSITE" id="PS50109">
    <property type="entry name" value="HIS_KIN"/>
    <property type="match status" value="1"/>
</dbReference>
<dbReference type="Pfam" id="PF13188">
    <property type="entry name" value="PAS_8"/>
    <property type="match status" value="1"/>
</dbReference>
<dbReference type="CDD" id="cd00082">
    <property type="entry name" value="HisKA"/>
    <property type="match status" value="1"/>
</dbReference>
<evidence type="ECO:0000256" key="1">
    <source>
        <dbReference type="ARBA" id="ARBA00000085"/>
    </source>
</evidence>
<gene>
    <name evidence="12" type="ORF">IAB00_06970</name>
</gene>
<dbReference type="InterPro" id="IPR035965">
    <property type="entry name" value="PAS-like_dom_sf"/>
</dbReference>
<dbReference type="PRINTS" id="PR00344">
    <property type="entry name" value="BCTRLSENSOR"/>
</dbReference>
<dbReference type="GO" id="GO:0000155">
    <property type="term" value="F:phosphorelay sensor kinase activity"/>
    <property type="evidence" value="ECO:0007669"/>
    <property type="project" value="InterPro"/>
</dbReference>
<dbReference type="CDD" id="cd00075">
    <property type="entry name" value="HATPase"/>
    <property type="match status" value="1"/>
</dbReference>
<dbReference type="InterPro" id="IPR036890">
    <property type="entry name" value="HATPase_C_sf"/>
</dbReference>
<evidence type="ECO:0000256" key="2">
    <source>
        <dbReference type="ARBA" id="ARBA00004370"/>
    </source>
</evidence>
<dbReference type="PANTHER" id="PTHR45453:SF1">
    <property type="entry name" value="PHOSPHATE REGULON SENSOR PROTEIN PHOR"/>
    <property type="match status" value="1"/>
</dbReference>
<dbReference type="InterPro" id="IPR003661">
    <property type="entry name" value="HisK_dim/P_dom"/>
</dbReference>
<feature type="domain" description="Histidine kinase" evidence="10">
    <location>
        <begin position="338"/>
        <end position="553"/>
    </location>
</feature>
<accession>A0A9D1HKI7</accession>
<dbReference type="SMART" id="SM00387">
    <property type="entry name" value="HATPase_c"/>
    <property type="match status" value="1"/>
</dbReference>
<dbReference type="GO" id="GO:0004721">
    <property type="term" value="F:phosphoprotein phosphatase activity"/>
    <property type="evidence" value="ECO:0007669"/>
    <property type="project" value="TreeGrafter"/>
</dbReference>
<evidence type="ECO:0000259" key="10">
    <source>
        <dbReference type="PROSITE" id="PS50109"/>
    </source>
</evidence>
<keyword evidence="4" id="KW-0597">Phosphoprotein</keyword>
<dbReference type="InterPro" id="IPR050351">
    <property type="entry name" value="BphY/WalK/GraS-like"/>
</dbReference>
<dbReference type="Gene3D" id="3.30.450.20">
    <property type="entry name" value="PAS domain"/>
    <property type="match status" value="1"/>
</dbReference>
<dbReference type="Proteomes" id="UP000824124">
    <property type="component" value="Unassembled WGS sequence"/>
</dbReference>
<protein>
    <recommendedName>
        <fullName evidence="3">histidine kinase</fullName>
        <ecNumber evidence="3">2.7.13.3</ecNumber>
    </recommendedName>
</protein>
<dbReference type="GO" id="GO:0005886">
    <property type="term" value="C:plasma membrane"/>
    <property type="evidence" value="ECO:0007669"/>
    <property type="project" value="TreeGrafter"/>
</dbReference>
<proteinExistence type="predicted"/>
<keyword evidence="5" id="KW-0808">Transferase</keyword>
<dbReference type="FunFam" id="3.30.565.10:FF:000006">
    <property type="entry name" value="Sensor histidine kinase WalK"/>
    <property type="match status" value="1"/>
</dbReference>
<dbReference type="SUPFAM" id="SSF55874">
    <property type="entry name" value="ATPase domain of HSP90 chaperone/DNA topoisomerase II/histidine kinase"/>
    <property type="match status" value="1"/>
</dbReference>
<evidence type="ECO:0000256" key="3">
    <source>
        <dbReference type="ARBA" id="ARBA00012438"/>
    </source>
</evidence>
<dbReference type="NCBIfam" id="TIGR00229">
    <property type="entry name" value="sensory_box"/>
    <property type="match status" value="1"/>
</dbReference>
<dbReference type="GO" id="GO:0016036">
    <property type="term" value="P:cellular response to phosphate starvation"/>
    <property type="evidence" value="ECO:0007669"/>
    <property type="project" value="TreeGrafter"/>
</dbReference>
<evidence type="ECO:0000313" key="12">
    <source>
        <dbReference type="EMBL" id="HIU10956.1"/>
    </source>
</evidence>
<evidence type="ECO:0000259" key="11">
    <source>
        <dbReference type="PROSITE" id="PS50112"/>
    </source>
</evidence>
<evidence type="ECO:0000256" key="5">
    <source>
        <dbReference type="ARBA" id="ARBA00022679"/>
    </source>
</evidence>
<dbReference type="SUPFAM" id="SSF55785">
    <property type="entry name" value="PYP-like sensor domain (PAS domain)"/>
    <property type="match status" value="1"/>
</dbReference>
<dbReference type="InterPro" id="IPR036097">
    <property type="entry name" value="HisK_dim/P_sf"/>
</dbReference>
<dbReference type="SMART" id="SM00091">
    <property type="entry name" value="PAS"/>
    <property type="match status" value="1"/>
</dbReference>
<keyword evidence="8 9" id="KW-0472">Membrane</keyword>
<evidence type="ECO:0000256" key="9">
    <source>
        <dbReference type="SAM" id="Phobius"/>
    </source>
</evidence>
<name>A0A9D1HKI7_9FIRM</name>
<feature type="domain" description="PAS" evidence="11">
    <location>
        <begin position="220"/>
        <end position="256"/>
    </location>
</feature>
<dbReference type="EMBL" id="DVMH01000035">
    <property type="protein sequence ID" value="HIU10956.1"/>
    <property type="molecule type" value="Genomic_DNA"/>
</dbReference>
<dbReference type="Pfam" id="PF02518">
    <property type="entry name" value="HATPase_c"/>
    <property type="match status" value="1"/>
</dbReference>
<dbReference type="Gene3D" id="1.10.287.130">
    <property type="match status" value="1"/>
</dbReference>
<sequence>MTRRIFRSICLVAISVFAASVALFLLVLYDYFGGVQQRQLQMQTELAAHAVANEGIAYFDGLNSEQYRITWIDADGAIIYDNWSDSTQMENHLEREEIKEALLTGTGESSRYSTTLLERALYSAQRLPDGSVIRLAVSQHTLLMLFLGMMQPLCIIIVIAGALSLALASRLAKKIVEPLNALDLENPLSNDGYDEISPLLHRIDSQQRQIKWQSEELALKQKEFETVTENMTEGIILLNIKGEVIGINRSAKRLFGADASCIGRHILTVNRSPQIAELFSGAEAGRRTEKMLDIASGRYQLILSPVRNDAALSGAVLLVIDVTEKAKAEQMRREFTANVSHELKTPLHTIAGSAELLANNMVKEDDKMAFYARIQSETQRMIHLVEDIIRLSHLDEGASDLKREPVDIFALAAKTVESLLPEADQARVDISLTGSEAIIEGIPQLLQSIIYNLCDNAIKYNRAGGSVAVSVKTQKEDGTVQLSVADTGIGIPSQYQERIFERFYRVDKSRSKELGGTGLGLAIVKHAARLHNAKIELKSVENAGTTITIIFPG</sequence>
<reference evidence="12" key="2">
    <citation type="journal article" date="2021" name="PeerJ">
        <title>Extensive microbial diversity within the chicken gut microbiome revealed by metagenomics and culture.</title>
        <authorList>
            <person name="Gilroy R."/>
            <person name="Ravi A."/>
            <person name="Getino M."/>
            <person name="Pursley I."/>
            <person name="Horton D.L."/>
            <person name="Alikhan N.F."/>
            <person name="Baker D."/>
            <person name="Gharbi K."/>
            <person name="Hall N."/>
            <person name="Watson M."/>
            <person name="Adriaenssens E.M."/>
            <person name="Foster-Nyarko E."/>
            <person name="Jarju S."/>
            <person name="Secka A."/>
            <person name="Antonio M."/>
            <person name="Oren A."/>
            <person name="Chaudhuri R.R."/>
            <person name="La Ragione R."/>
            <person name="Hildebrand F."/>
            <person name="Pallen M.J."/>
        </authorList>
    </citation>
    <scope>NUCLEOTIDE SEQUENCE</scope>
    <source>
        <strain evidence="12">2830</strain>
    </source>
</reference>
<dbReference type="PROSITE" id="PS50112">
    <property type="entry name" value="PAS"/>
    <property type="match status" value="1"/>
</dbReference>
<keyword evidence="7" id="KW-0902">Two-component regulatory system</keyword>
<comment type="subcellular location">
    <subcellularLocation>
        <location evidence="2">Membrane</location>
    </subcellularLocation>
</comment>
<keyword evidence="9" id="KW-1133">Transmembrane helix</keyword>
<feature type="transmembrane region" description="Helical" evidence="9">
    <location>
        <begin position="6"/>
        <end position="32"/>
    </location>
</feature>
<organism evidence="12 13">
    <name type="scientific">Candidatus Avidehalobacter gallistercoris</name>
    <dbReference type="NCBI Taxonomy" id="2840694"/>
    <lineage>
        <taxon>Bacteria</taxon>
        <taxon>Bacillati</taxon>
        <taxon>Bacillota</taxon>
        <taxon>Clostridia</taxon>
        <taxon>Eubacteriales</taxon>
        <taxon>Peptococcaceae</taxon>
        <taxon>Peptococcaceae incertae sedis</taxon>
        <taxon>Candidatus Avidehalobacter</taxon>
    </lineage>
</organism>
<dbReference type="InterPro" id="IPR004358">
    <property type="entry name" value="Sig_transdc_His_kin-like_C"/>
</dbReference>